<dbReference type="AlphaFoldDB" id="A0A238KTZ4"/>
<dbReference type="EMBL" id="FXYH01000013">
    <property type="protein sequence ID" value="SMX46334.1"/>
    <property type="molecule type" value="Genomic_DNA"/>
</dbReference>
<accession>A0A238KTZ4</accession>
<name>A0A238KTZ4_9RHOB</name>
<organism evidence="1 2">
    <name type="scientific">Pelagimonas varians</name>
    <dbReference type="NCBI Taxonomy" id="696760"/>
    <lineage>
        <taxon>Bacteria</taxon>
        <taxon>Pseudomonadati</taxon>
        <taxon>Pseudomonadota</taxon>
        <taxon>Alphaproteobacteria</taxon>
        <taxon>Rhodobacterales</taxon>
        <taxon>Roseobacteraceae</taxon>
        <taxon>Pelagimonas</taxon>
    </lineage>
</organism>
<gene>
    <name evidence="1" type="ORF">PEV8663_03233</name>
</gene>
<dbReference type="RefSeq" id="WP_141468135.1">
    <property type="nucleotide sequence ID" value="NZ_FXYH01000013.1"/>
</dbReference>
<dbReference type="OrthoDB" id="8096613at2"/>
<keyword evidence="2" id="KW-1185">Reference proteome</keyword>
<reference evidence="1 2" key="1">
    <citation type="submission" date="2017-05" db="EMBL/GenBank/DDBJ databases">
        <authorList>
            <person name="Song R."/>
            <person name="Chenine A.L."/>
            <person name="Ruprecht R.M."/>
        </authorList>
    </citation>
    <scope>NUCLEOTIDE SEQUENCE [LARGE SCALE GENOMIC DNA]</scope>
    <source>
        <strain evidence="1 2">CECT 8663</strain>
    </source>
</reference>
<evidence type="ECO:0000313" key="1">
    <source>
        <dbReference type="EMBL" id="SMX46334.1"/>
    </source>
</evidence>
<proteinExistence type="predicted"/>
<dbReference type="Proteomes" id="UP000220836">
    <property type="component" value="Unassembled WGS sequence"/>
</dbReference>
<evidence type="ECO:0000313" key="2">
    <source>
        <dbReference type="Proteomes" id="UP000220836"/>
    </source>
</evidence>
<sequence>MIRAASQFAPMFSLHPLSAMQAWVEQLRHRKAMTTLDEAGLRDSHMNAAPALQEQARVLWDAPDHWTK</sequence>
<protein>
    <submittedName>
        <fullName evidence="1">Uncharacterized protein</fullName>
    </submittedName>
</protein>